<organism evidence="2 3">
    <name type="scientific">Symbiodinium natans</name>
    <dbReference type="NCBI Taxonomy" id="878477"/>
    <lineage>
        <taxon>Eukaryota</taxon>
        <taxon>Sar</taxon>
        <taxon>Alveolata</taxon>
        <taxon>Dinophyceae</taxon>
        <taxon>Suessiales</taxon>
        <taxon>Symbiodiniaceae</taxon>
        <taxon>Symbiodinium</taxon>
    </lineage>
</organism>
<sequence>MEGIAAGRVLPGNDPCFLHGKLAPPRLDIKVRCRDPGVASSVADLCQRSLA</sequence>
<evidence type="ECO:0000313" key="3">
    <source>
        <dbReference type="Proteomes" id="UP000604046"/>
    </source>
</evidence>
<name>A0A812JQU1_9DINO</name>
<dbReference type="EMBL" id="CAJNDS010000494">
    <property type="protein sequence ID" value="CAE7212257.1"/>
    <property type="molecule type" value="Genomic_DNA"/>
</dbReference>
<dbReference type="Pfam" id="PF14807">
    <property type="entry name" value="AP4E_app_platf"/>
    <property type="match status" value="1"/>
</dbReference>
<keyword evidence="3" id="KW-1185">Reference proteome</keyword>
<evidence type="ECO:0000259" key="1">
    <source>
        <dbReference type="Pfam" id="PF14807"/>
    </source>
</evidence>
<proteinExistence type="predicted"/>
<dbReference type="InterPro" id="IPR028269">
    <property type="entry name" value="AP4E1_C"/>
</dbReference>
<dbReference type="Proteomes" id="UP000604046">
    <property type="component" value="Unassembled WGS sequence"/>
</dbReference>
<gene>
    <name evidence="2" type="ORF">SNAT2548_LOCUS7191</name>
</gene>
<dbReference type="AlphaFoldDB" id="A0A812JQU1"/>
<protein>
    <recommendedName>
        <fullName evidence="1">AP-4 complex subunit epsilon-1 C-terminal domain-containing protein</fullName>
    </recommendedName>
</protein>
<dbReference type="OrthoDB" id="29308at2759"/>
<evidence type="ECO:0000313" key="2">
    <source>
        <dbReference type="EMBL" id="CAE7212257.1"/>
    </source>
</evidence>
<feature type="domain" description="AP-4 complex subunit epsilon-1 C-terminal" evidence="1">
    <location>
        <begin position="2"/>
        <end position="48"/>
    </location>
</feature>
<accession>A0A812JQU1</accession>
<reference evidence="2" key="1">
    <citation type="submission" date="2021-02" db="EMBL/GenBank/DDBJ databases">
        <authorList>
            <person name="Dougan E. K."/>
            <person name="Rhodes N."/>
            <person name="Thang M."/>
            <person name="Chan C."/>
        </authorList>
    </citation>
    <scope>NUCLEOTIDE SEQUENCE</scope>
</reference>
<comment type="caution">
    <text evidence="2">The sequence shown here is derived from an EMBL/GenBank/DDBJ whole genome shotgun (WGS) entry which is preliminary data.</text>
</comment>